<gene>
    <name evidence="3" type="ORF">LSALG_LOCUS7923</name>
</gene>
<accession>A0AA35VEW6</accession>
<sequence>MLASPCRRPKPRYIDPSSQTLEELALFSGPHKILPKIGPTHPTNQLQKCHRKVLGLHSICNTNILSWEPPPLLSFPYKYLISPPPFFTATMNGDTLNHRSSLHTNTTNLKDHTLATSTLEKACTKSNASSLWLRRSWVDELRWRVGEVSFMKWTADDVSAVLKFHPIPCLLAVFLLFFMRVEYTLPMIPPSSPPFDIGFVATVQLHRILSGSPVLNTILAGLNTVFVGMQTVYIIGTWVVEGRPRATIAALLMFTFRGILGYSTQLPLPQGFLGSDVDFPVGNVSFFLFYSGHVAASVIASLDMRRMQRSELAILFDIFNVLQFVRLLSTRGHYTIDLVVGIGAGMLFDSIAGKYIDKSHKTPTIDPNSNGDRKVFLASPKLGNGTQ</sequence>
<protein>
    <recommendedName>
        <fullName evidence="2">AtPDCT1/2 transmembrane domain-containing protein</fullName>
    </recommendedName>
</protein>
<feature type="transmembrane region" description="Helical" evidence="1">
    <location>
        <begin position="218"/>
        <end position="239"/>
    </location>
</feature>
<evidence type="ECO:0000256" key="1">
    <source>
        <dbReference type="SAM" id="Phobius"/>
    </source>
</evidence>
<feature type="domain" description="AtPDCT1/2 transmembrane" evidence="2">
    <location>
        <begin position="195"/>
        <end position="354"/>
    </location>
</feature>
<reference evidence="3" key="1">
    <citation type="submission" date="2023-04" db="EMBL/GenBank/DDBJ databases">
        <authorList>
            <person name="Vijverberg K."/>
            <person name="Xiong W."/>
            <person name="Schranz E."/>
        </authorList>
    </citation>
    <scope>NUCLEOTIDE SEQUENCE</scope>
</reference>
<evidence type="ECO:0000259" key="2">
    <source>
        <dbReference type="Pfam" id="PF24788"/>
    </source>
</evidence>
<dbReference type="GO" id="GO:0004142">
    <property type="term" value="F:diacylglycerol cholinephosphotransferase activity"/>
    <property type="evidence" value="ECO:0007669"/>
    <property type="project" value="TreeGrafter"/>
</dbReference>
<evidence type="ECO:0000313" key="4">
    <source>
        <dbReference type="Proteomes" id="UP001177003"/>
    </source>
</evidence>
<feature type="transmembrane region" description="Helical" evidence="1">
    <location>
        <begin position="160"/>
        <end position="179"/>
    </location>
</feature>
<dbReference type="PANTHER" id="PTHR34674">
    <property type="entry name" value="PHOSPHATIDYLCHOLINE:DIACYLGLYCEROL CHOLINEPHOSPHOTRANSFERASE 1-RELATED"/>
    <property type="match status" value="1"/>
</dbReference>
<organism evidence="3 4">
    <name type="scientific">Lactuca saligna</name>
    <name type="common">Willowleaf lettuce</name>
    <dbReference type="NCBI Taxonomy" id="75948"/>
    <lineage>
        <taxon>Eukaryota</taxon>
        <taxon>Viridiplantae</taxon>
        <taxon>Streptophyta</taxon>
        <taxon>Embryophyta</taxon>
        <taxon>Tracheophyta</taxon>
        <taxon>Spermatophyta</taxon>
        <taxon>Magnoliopsida</taxon>
        <taxon>eudicotyledons</taxon>
        <taxon>Gunneridae</taxon>
        <taxon>Pentapetalae</taxon>
        <taxon>asterids</taxon>
        <taxon>campanulids</taxon>
        <taxon>Asterales</taxon>
        <taxon>Asteraceae</taxon>
        <taxon>Cichorioideae</taxon>
        <taxon>Cichorieae</taxon>
        <taxon>Lactucinae</taxon>
        <taxon>Lactuca</taxon>
    </lineage>
</organism>
<name>A0AA35VEW6_LACSI</name>
<keyword evidence="1" id="KW-1133">Transmembrane helix</keyword>
<feature type="transmembrane region" description="Helical" evidence="1">
    <location>
        <begin position="246"/>
        <end position="264"/>
    </location>
</feature>
<keyword evidence="4" id="KW-1185">Reference proteome</keyword>
<keyword evidence="1" id="KW-0472">Membrane</keyword>
<dbReference type="Pfam" id="PF24788">
    <property type="entry name" value="AtPDCT1_2"/>
    <property type="match status" value="1"/>
</dbReference>
<feature type="transmembrane region" description="Helical" evidence="1">
    <location>
        <begin position="284"/>
        <end position="302"/>
    </location>
</feature>
<evidence type="ECO:0000313" key="3">
    <source>
        <dbReference type="EMBL" id="CAI9267444.1"/>
    </source>
</evidence>
<dbReference type="EMBL" id="OX465077">
    <property type="protein sequence ID" value="CAI9267444.1"/>
    <property type="molecule type" value="Genomic_DNA"/>
</dbReference>
<proteinExistence type="predicted"/>
<dbReference type="InterPro" id="IPR055311">
    <property type="entry name" value="PDCT1/2-like"/>
</dbReference>
<dbReference type="Proteomes" id="UP001177003">
    <property type="component" value="Chromosome 1"/>
</dbReference>
<dbReference type="InterPro" id="IPR056361">
    <property type="entry name" value="AtPDCT1_2_TM_dom"/>
</dbReference>
<dbReference type="PANTHER" id="PTHR34674:SF1">
    <property type="entry name" value="PHOSPHATIDYLCHOLINE:DIACYLGLYCEROL CHOLINEPHOSPHOTRANSFERASE 1-RELATED"/>
    <property type="match status" value="1"/>
</dbReference>
<dbReference type="AlphaFoldDB" id="A0AA35VEW6"/>
<keyword evidence="1" id="KW-0812">Transmembrane</keyword>